<sequence>MNRLTRLAATLALGAGLALPAFAAPETYVIDDSHTFPRFSYSHFGLSTQQSKFDRASGTVTIDREARTGEVEIVIDMTSVNTGYADFNDHIQGEDFLNTAVHPTATFKSTQVVFDGDTPTAIEGELTIKGITRPVTLEITRFTAMPHPMLQRDAIGADATTTILRSDFEAGMFAPAVSDEVRIDIAVEAIKAE</sequence>
<dbReference type="SMART" id="SM00867">
    <property type="entry name" value="YceI"/>
    <property type="match status" value="1"/>
</dbReference>
<comment type="caution">
    <text evidence="3">The sequence shown here is derived from an EMBL/GenBank/DDBJ whole genome shotgun (WGS) entry which is preliminary data.</text>
</comment>
<dbReference type="InterPro" id="IPR036761">
    <property type="entry name" value="TTHA0802/YceI-like_sf"/>
</dbReference>
<evidence type="ECO:0000256" key="1">
    <source>
        <dbReference type="SAM" id="SignalP"/>
    </source>
</evidence>
<dbReference type="EMBL" id="WTVM01000017">
    <property type="protein sequence ID" value="NMG02231.1"/>
    <property type="molecule type" value="Genomic_DNA"/>
</dbReference>
<dbReference type="SUPFAM" id="SSF101874">
    <property type="entry name" value="YceI-like"/>
    <property type="match status" value="1"/>
</dbReference>
<feature type="signal peptide" evidence="1">
    <location>
        <begin position="1"/>
        <end position="23"/>
    </location>
</feature>
<accession>A0A972F686</accession>
<protein>
    <submittedName>
        <fullName evidence="3">Polyisoprenoid-binding protein</fullName>
    </submittedName>
</protein>
<proteinExistence type="predicted"/>
<dbReference type="PANTHER" id="PTHR34406:SF2">
    <property type="entry name" value="PERIPLASMIC PROTEIN"/>
    <property type="match status" value="1"/>
</dbReference>
<evidence type="ECO:0000313" key="4">
    <source>
        <dbReference type="Proteomes" id="UP000599523"/>
    </source>
</evidence>
<organism evidence="3 4">
    <name type="scientific">Azoarcus taiwanensis</name>
    <dbReference type="NCBI Taxonomy" id="666964"/>
    <lineage>
        <taxon>Bacteria</taxon>
        <taxon>Pseudomonadati</taxon>
        <taxon>Pseudomonadota</taxon>
        <taxon>Betaproteobacteria</taxon>
        <taxon>Rhodocyclales</taxon>
        <taxon>Zoogloeaceae</taxon>
        <taxon>Azoarcus</taxon>
    </lineage>
</organism>
<keyword evidence="4" id="KW-1185">Reference proteome</keyword>
<feature type="chain" id="PRO_5037238633" evidence="1">
    <location>
        <begin position="24"/>
        <end position="193"/>
    </location>
</feature>
<keyword evidence="1" id="KW-0732">Signal</keyword>
<name>A0A972F686_9RHOO</name>
<dbReference type="Pfam" id="PF04264">
    <property type="entry name" value="YceI"/>
    <property type="match status" value="1"/>
</dbReference>
<dbReference type="AlphaFoldDB" id="A0A972F686"/>
<dbReference type="Gene3D" id="2.40.128.110">
    <property type="entry name" value="Lipid/polyisoprenoid-binding, YceI-like"/>
    <property type="match status" value="1"/>
</dbReference>
<dbReference type="InterPro" id="IPR007372">
    <property type="entry name" value="Lipid/polyisoprenoid-bd_YceI"/>
</dbReference>
<feature type="domain" description="Lipid/polyisoprenoid-binding YceI-like" evidence="2">
    <location>
        <begin position="27"/>
        <end position="190"/>
    </location>
</feature>
<evidence type="ECO:0000259" key="2">
    <source>
        <dbReference type="SMART" id="SM00867"/>
    </source>
</evidence>
<gene>
    <name evidence="3" type="ORF">GPA21_04500</name>
</gene>
<evidence type="ECO:0000313" key="3">
    <source>
        <dbReference type="EMBL" id="NMG02231.1"/>
    </source>
</evidence>
<dbReference type="PANTHER" id="PTHR34406">
    <property type="entry name" value="PROTEIN YCEI"/>
    <property type="match status" value="1"/>
</dbReference>
<dbReference type="Proteomes" id="UP000599523">
    <property type="component" value="Unassembled WGS sequence"/>
</dbReference>
<reference evidence="3" key="1">
    <citation type="submission" date="2019-12" db="EMBL/GenBank/DDBJ databases">
        <title>Comparative genomics gives insights into the taxonomy of the Azoarcus-Aromatoleum group and reveals separate origins of nif in the plant-associated Azoarcus and non-plant-associated Aromatoleum sub-groups.</title>
        <authorList>
            <person name="Lafos M."/>
            <person name="Maluk M."/>
            <person name="Batista M."/>
            <person name="Junghare M."/>
            <person name="Carmona M."/>
            <person name="Faoro H."/>
            <person name="Cruz L.M."/>
            <person name="Battistoni F."/>
            <person name="De Souza E."/>
            <person name="Pedrosa F."/>
            <person name="Chen W.-M."/>
            <person name="Poole P.S."/>
            <person name="Dixon R.A."/>
            <person name="James E.K."/>
        </authorList>
    </citation>
    <scope>NUCLEOTIDE SEQUENCE</scope>
    <source>
        <strain evidence="3">NSC3</strain>
    </source>
</reference>
<dbReference type="RefSeq" id="WP_168987019.1">
    <property type="nucleotide sequence ID" value="NZ_CAWPHM010000088.1"/>
</dbReference>